<comment type="caution">
    <text evidence="2">The sequence shown here is derived from an EMBL/GenBank/DDBJ whole genome shotgun (WGS) entry which is preliminary data.</text>
</comment>
<name>A0AAD4BMY1_BOLED</name>
<sequence>MHLHVTMGWVGYSETTPHTCFDSTRTAGTQTPQSKRTPLKWGGGLLLCLHRPCKQFDPSTLEVVVKGLTPRSKAESSFHARRPLFMDIVRMDCQSGVSLGMPKKSVNPPPRAIWKHIDSHGQVWDETWMERLQGRAWHVRVLPSCANKRQLKVECSGREIEHARGQRNVFSLAGIAICGVSMLWTVLGIPHFSNLWVTS</sequence>
<accession>A0AAD4BMY1</accession>
<evidence type="ECO:0000313" key="2">
    <source>
        <dbReference type="EMBL" id="KAF8435074.1"/>
    </source>
</evidence>
<gene>
    <name evidence="2" type="ORF">L210DRAFT_3551834</name>
</gene>
<keyword evidence="1" id="KW-1133">Transmembrane helix</keyword>
<dbReference type="Proteomes" id="UP001194468">
    <property type="component" value="Unassembled WGS sequence"/>
</dbReference>
<protein>
    <submittedName>
        <fullName evidence="2">Uncharacterized protein</fullName>
    </submittedName>
</protein>
<dbReference type="EMBL" id="WHUW01000026">
    <property type="protein sequence ID" value="KAF8435074.1"/>
    <property type="molecule type" value="Genomic_DNA"/>
</dbReference>
<keyword evidence="3" id="KW-1185">Reference proteome</keyword>
<proteinExistence type="predicted"/>
<reference evidence="2" key="1">
    <citation type="submission" date="2019-10" db="EMBL/GenBank/DDBJ databases">
        <authorList>
            <consortium name="DOE Joint Genome Institute"/>
            <person name="Kuo A."/>
            <person name="Miyauchi S."/>
            <person name="Kiss E."/>
            <person name="Drula E."/>
            <person name="Kohler A."/>
            <person name="Sanchez-Garcia M."/>
            <person name="Andreopoulos B."/>
            <person name="Barry K.W."/>
            <person name="Bonito G."/>
            <person name="Buee M."/>
            <person name="Carver A."/>
            <person name="Chen C."/>
            <person name="Cichocki N."/>
            <person name="Clum A."/>
            <person name="Culley D."/>
            <person name="Crous P.W."/>
            <person name="Fauchery L."/>
            <person name="Girlanda M."/>
            <person name="Hayes R."/>
            <person name="Keri Z."/>
            <person name="LaButti K."/>
            <person name="Lipzen A."/>
            <person name="Lombard V."/>
            <person name="Magnuson J."/>
            <person name="Maillard F."/>
            <person name="Morin E."/>
            <person name="Murat C."/>
            <person name="Nolan M."/>
            <person name="Ohm R."/>
            <person name="Pangilinan J."/>
            <person name="Pereira M."/>
            <person name="Perotto S."/>
            <person name="Peter M."/>
            <person name="Riley R."/>
            <person name="Sitrit Y."/>
            <person name="Stielow B."/>
            <person name="Szollosi G."/>
            <person name="Zifcakova L."/>
            <person name="Stursova M."/>
            <person name="Spatafora J.W."/>
            <person name="Tedersoo L."/>
            <person name="Vaario L.-M."/>
            <person name="Yamada A."/>
            <person name="Yan M."/>
            <person name="Wang P."/>
            <person name="Xu J."/>
            <person name="Bruns T."/>
            <person name="Baldrian P."/>
            <person name="Vilgalys R."/>
            <person name="Henrissat B."/>
            <person name="Grigoriev I.V."/>
            <person name="Hibbett D."/>
            <person name="Nagy L.G."/>
            <person name="Martin F.M."/>
        </authorList>
    </citation>
    <scope>NUCLEOTIDE SEQUENCE</scope>
    <source>
        <strain evidence="2">BED1</strain>
    </source>
</reference>
<organism evidence="2 3">
    <name type="scientific">Boletus edulis BED1</name>
    <dbReference type="NCBI Taxonomy" id="1328754"/>
    <lineage>
        <taxon>Eukaryota</taxon>
        <taxon>Fungi</taxon>
        <taxon>Dikarya</taxon>
        <taxon>Basidiomycota</taxon>
        <taxon>Agaricomycotina</taxon>
        <taxon>Agaricomycetes</taxon>
        <taxon>Agaricomycetidae</taxon>
        <taxon>Boletales</taxon>
        <taxon>Boletineae</taxon>
        <taxon>Boletaceae</taxon>
        <taxon>Boletoideae</taxon>
        <taxon>Boletus</taxon>
    </lineage>
</organism>
<feature type="transmembrane region" description="Helical" evidence="1">
    <location>
        <begin position="169"/>
        <end position="189"/>
    </location>
</feature>
<dbReference type="AlphaFoldDB" id="A0AAD4BMY1"/>
<evidence type="ECO:0000313" key="3">
    <source>
        <dbReference type="Proteomes" id="UP001194468"/>
    </source>
</evidence>
<keyword evidence="1" id="KW-0472">Membrane</keyword>
<evidence type="ECO:0000256" key="1">
    <source>
        <dbReference type="SAM" id="Phobius"/>
    </source>
</evidence>
<reference evidence="2" key="2">
    <citation type="journal article" date="2020" name="Nat. Commun.">
        <title>Large-scale genome sequencing of mycorrhizal fungi provides insights into the early evolution of symbiotic traits.</title>
        <authorList>
            <person name="Miyauchi S."/>
            <person name="Kiss E."/>
            <person name="Kuo A."/>
            <person name="Drula E."/>
            <person name="Kohler A."/>
            <person name="Sanchez-Garcia M."/>
            <person name="Morin E."/>
            <person name="Andreopoulos B."/>
            <person name="Barry K.W."/>
            <person name="Bonito G."/>
            <person name="Buee M."/>
            <person name="Carver A."/>
            <person name="Chen C."/>
            <person name="Cichocki N."/>
            <person name="Clum A."/>
            <person name="Culley D."/>
            <person name="Crous P.W."/>
            <person name="Fauchery L."/>
            <person name="Girlanda M."/>
            <person name="Hayes R.D."/>
            <person name="Keri Z."/>
            <person name="LaButti K."/>
            <person name="Lipzen A."/>
            <person name="Lombard V."/>
            <person name="Magnuson J."/>
            <person name="Maillard F."/>
            <person name="Murat C."/>
            <person name="Nolan M."/>
            <person name="Ohm R.A."/>
            <person name="Pangilinan J."/>
            <person name="Pereira M.F."/>
            <person name="Perotto S."/>
            <person name="Peter M."/>
            <person name="Pfister S."/>
            <person name="Riley R."/>
            <person name="Sitrit Y."/>
            <person name="Stielow J.B."/>
            <person name="Szollosi G."/>
            <person name="Zifcakova L."/>
            <person name="Stursova M."/>
            <person name="Spatafora J.W."/>
            <person name="Tedersoo L."/>
            <person name="Vaario L.M."/>
            <person name="Yamada A."/>
            <person name="Yan M."/>
            <person name="Wang P."/>
            <person name="Xu J."/>
            <person name="Bruns T."/>
            <person name="Baldrian P."/>
            <person name="Vilgalys R."/>
            <person name="Dunand C."/>
            <person name="Henrissat B."/>
            <person name="Grigoriev I.V."/>
            <person name="Hibbett D."/>
            <person name="Nagy L.G."/>
            <person name="Martin F.M."/>
        </authorList>
    </citation>
    <scope>NUCLEOTIDE SEQUENCE</scope>
    <source>
        <strain evidence="2">BED1</strain>
    </source>
</reference>
<keyword evidence="1" id="KW-0812">Transmembrane</keyword>